<accession>A0ABY5PL15</accession>
<dbReference type="InterPro" id="IPR053853">
    <property type="entry name" value="FitA-like_RHH"/>
</dbReference>
<reference evidence="3" key="1">
    <citation type="submission" date="2021-11" db="EMBL/GenBank/DDBJ databases">
        <title>Cultivation dependent microbiological survey of springs from the worlds oldest radium mine currently devoted to the extraction of radon-saturated water.</title>
        <authorList>
            <person name="Kapinusova G."/>
            <person name="Smrhova T."/>
            <person name="Strejcek M."/>
            <person name="Suman J."/>
            <person name="Jani K."/>
            <person name="Pajer P."/>
            <person name="Uhlik O."/>
        </authorList>
    </citation>
    <scope>NUCLEOTIDE SEQUENCE [LARGE SCALE GENOMIC DNA]</scope>
    <source>
        <strain evidence="3">J379</strain>
    </source>
</reference>
<dbReference type="RefSeq" id="WP_353865845.1">
    <property type="nucleotide sequence ID" value="NZ_CP088295.1"/>
</dbReference>
<dbReference type="SUPFAM" id="SSF47598">
    <property type="entry name" value="Ribbon-helix-helix"/>
    <property type="match status" value="1"/>
</dbReference>
<dbReference type="Proteomes" id="UP001058860">
    <property type="component" value="Chromosome"/>
</dbReference>
<dbReference type="InterPro" id="IPR010985">
    <property type="entry name" value="Ribbon_hlx_hlx"/>
</dbReference>
<keyword evidence="3" id="KW-1185">Reference proteome</keyword>
<dbReference type="Pfam" id="PF22513">
    <property type="entry name" value="FitA-like_RHH"/>
    <property type="match status" value="1"/>
</dbReference>
<feature type="domain" description="Antitoxin FitA-like ribbon-helix-helix" evidence="1">
    <location>
        <begin position="4"/>
        <end position="40"/>
    </location>
</feature>
<sequence>MKVIQVRNVPDDVHRELRTRAAAAGISLSDYALAELERVARRPAVAELLARANARAGRVETAAIVDAVREGRDRG</sequence>
<gene>
    <name evidence="2" type="ORF">LRS13_07640</name>
</gene>
<evidence type="ECO:0000313" key="3">
    <source>
        <dbReference type="Proteomes" id="UP001058860"/>
    </source>
</evidence>
<protein>
    <recommendedName>
        <fullName evidence="1">Antitoxin FitA-like ribbon-helix-helix domain-containing protein</fullName>
    </recommendedName>
</protein>
<organism evidence="2 3">
    <name type="scientific">Svornostia abyssi</name>
    <dbReference type="NCBI Taxonomy" id="2898438"/>
    <lineage>
        <taxon>Bacteria</taxon>
        <taxon>Bacillati</taxon>
        <taxon>Actinomycetota</taxon>
        <taxon>Thermoleophilia</taxon>
        <taxon>Solirubrobacterales</taxon>
        <taxon>Baekduiaceae</taxon>
        <taxon>Svornostia</taxon>
    </lineage>
</organism>
<name>A0ABY5PL15_9ACTN</name>
<proteinExistence type="predicted"/>
<dbReference type="EMBL" id="CP088295">
    <property type="protein sequence ID" value="UUY05384.1"/>
    <property type="molecule type" value="Genomic_DNA"/>
</dbReference>
<evidence type="ECO:0000259" key="1">
    <source>
        <dbReference type="Pfam" id="PF22513"/>
    </source>
</evidence>
<evidence type="ECO:0000313" key="2">
    <source>
        <dbReference type="EMBL" id="UUY05384.1"/>
    </source>
</evidence>